<dbReference type="Proteomes" id="UP001207440">
    <property type="component" value="Unassembled WGS sequence"/>
</dbReference>
<dbReference type="EMBL" id="JAOZYT010000115">
    <property type="protein sequence ID" value="MCW0524872.1"/>
    <property type="molecule type" value="Genomic_DNA"/>
</dbReference>
<dbReference type="AlphaFoldDB" id="A0AAP3AND9"/>
<reference evidence="1" key="1">
    <citation type="submission" date="2022-10" db="EMBL/GenBank/DDBJ databases">
        <title>Sifting through the core-genome to identify putative cross-protective antigens against Riemerella anatipestifer.</title>
        <authorList>
            <person name="Zheng X."/>
            <person name="Zhang W."/>
        </authorList>
    </citation>
    <scope>NUCLEOTIDE SEQUENCE</scope>
    <source>
        <strain evidence="1">ZWRA178</strain>
    </source>
</reference>
<comment type="caution">
    <text evidence="1">The sequence shown here is derived from an EMBL/GenBank/DDBJ whole genome shotgun (WGS) entry which is preliminary data.</text>
</comment>
<organism evidence="1 2">
    <name type="scientific">Riemerella anatipestifer</name>
    <name type="common">Moraxella anatipestifer</name>
    <dbReference type="NCBI Taxonomy" id="34085"/>
    <lineage>
        <taxon>Bacteria</taxon>
        <taxon>Pseudomonadati</taxon>
        <taxon>Bacteroidota</taxon>
        <taxon>Flavobacteriia</taxon>
        <taxon>Flavobacteriales</taxon>
        <taxon>Weeksellaceae</taxon>
        <taxon>Riemerella</taxon>
    </lineage>
</organism>
<gene>
    <name evidence="1" type="ORF">OKE68_11200</name>
</gene>
<protein>
    <submittedName>
        <fullName evidence="1">Uncharacterized protein</fullName>
    </submittedName>
</protein>
<dbReference type="RefSeq" id="WP_064971285.1">
    <property type="nucleotide sequence ID" value="NZ_CP029760.1"/>
</dbReference>
<sequence>MQHQTKTAKNRRWSKFLAKRRLEKTQFFIKQFPKNFDFIKENKGCLNAERLETGAYKVTFQSKATNRTAFAYGSSFEQAYYNMIRIFNLKYSL</sequence>
<name>A0AAP3AND9_RIEAN</name>
<proteinExistence type="predicted"/>
<evidence type="ECO:0000313" key="1">
    <source>
        <dbReference type="EMBL" id="MCW0524872.1"/>
    </source>
</evidence>
<evidence type="ECO:0000313" key="2">
    <source>
        <dbReference type="Proteomes" id="UP001207440"/>
    </source>
</evidence>
<accession>A0AAP3AND9</accession>